<dbReference type="PANTHER" id="PTHR24276">
    <property type="entry name" value="POLYSERASE-RELATED"/>
    <property type="match status" value="1"/>
</dbReference>
<evidence type="ECO:0000313" key="16">
    <source>
        <dbReference type="Proteomes" id="UP000008820"/>
    </source>
</evidence>
<keyword evidence="8" id="KW-0865">Zymogen</keyword>
<evidence type="ECO:0000256" key="12">
    <source>
        <dbReference type="ARBA" id="ARBA00038868"/>
    </source>
</evidence>
<dbReference type="GO" id="GO:0007586">
    <property type="term" value="P:digestion"/>
    <property type="evidence" value="ECO:0007669"/>
    <property type="project" value="UniProtKB-KW"/>
</dbReference>
<dbReference type="GO" id="GO:0004252">
    <property type="term" value="F:serine-type endopeptidase activity"/>
    <property type="evidence" value="ECO:0007669"/>
    <property type="project" value="UniProtKB-EC"/>
</dbReference>
<dbReference type="EnsemblMetazoa" id="AAEL007601-RA">
    <property type="protein sequence ID" value="AAEL007601-PA"/>
    <property type="gene ID" value="AAEL007601"/>
</dbReference>
<feature type="domain" description="Peptidase S1" evidence="14">
    <location>
        <begin position="57"/>
        <end position="282"/>
    </location>
</feature>
<evidence type="ECO:0000259" key="14">
    <source>
        <dbReference type="PROSITE" id="PS50240"/>
    </source>
</evidence>
<evidence type="ECO:0000256" key="13">
    <source>
        <dbReference type="ARBA" id="ARBA00060213"/>
    </source>
</evidence>
<dbReference type="FunFam" id="2.40.10.10:FF:000077">
    <property type="entry name" value="Predicted protein"/>
    <property type="match status" value="1"/>
</dbReference>
<evidence type="ECO:0000256" key="8">
    <source>
        <dbReference type="ARBA" id="ARBA00023145"/>
    </source>
</evidence>
<keyword evidence="7" id="KW-0720">Serine protease</keyword>
<reference evidence="15 16" key="1">
    <citation type="submission" date="2017-06" db="EMBL/GenBank/DDBJ databases">
        <title>Aedes aegypti genome working group (AGWG) sequencing and assembly.</title>
        <authorList>
            <consortium name="Aedes aegypti Genome Working Group (AGWG)"/>
            <person name="Matthews B.J."/>
        </authorList>
    </citation>
    <scope>NUCLEOTIDE SEQUENCE [LARGE SCALE GENOMIC DNA]</scope>
    <source>
        <strain evidence="15 16">LVP_AGWG</strain>
    </source>
</reference>
<proteinExistence type="inferred from homology"/>
<name>A0A1S4FH94_AEDAE</name>
<evidence type="ECO:0000256" key="2">
    <source>
        <dbReference type="ARBA" id="ARBA00022525"/>
    </source>
</evidence>
<organism evidence="15 16">
    <name type="scientific">Aedes aegypti</name>
    <name type="common">Yellowfever mosquito</name>
    <name type="synonym">Culex aegypti</name>
    <dbReference type="NCBI Taxonomy" id="7159"/>
    <lineage>
        <taxon>Eukaryota</taxon>
        <taxon>Metazoa</taxon>
        <taxon>Ecdysozoa</taxon>
        <taxon>Arthropoda</taxon>
        <taxon>Hexapoda</taxon>
        <taxon>Insecta</taxon>
        <taxon>Pterygota</taxon>
        <taxon>Neoptera</taxon>
        <taxon>Endopterygota</taxon>
        <taxon>Diptera</taxon>
        <taxon>Nematocera</taxon>
        <taxon>Culicoidea</taxon>
        <taxon>Culicidae</taxon>
        <taxon>Culicinae</taxon>
        <taxon>Aedini</taxon>
        <taxon>Aedes</taxon>
        <taxon>Stegomyia</taxon>
    </lineage>
</organism>
<dbReference type="GO" id="GO:0006508">
    <property type="term" value="P:proteolysis"/>
    <property type="evidence" value="ECO:0007669"/>
    <property type="project" value="UniProtKB-KW"/>
</dbReference>
<evidence type="ECO:0000256" key="4">
    <source>
        <dbReference type="ARBA" id="ARBA00022729"/>
    </source>
</evidence>
<comment type="subcellular location">
    <subcellularLocation>
        <location evidence="1">Secreted</location>
    </subcellularLocation>
</comment>
<dbReference type="CDD" id="cd00190">
    <property type="entry name" value="Tryp_SPc"/>
    <property type="match status" value="1"/>
</dbReference>
<dbReference type="EC" id="3.4.21.4" evidence="12"/>
<accession>A0A1S4FH94</accession>
<evidence type="ECO:0000256" key="6">
    <source>
        <dbReference type="ARBA" id="ARBA00022801"/>
    </source>
</evidence>
<evidence type="ECO:0000256" key="5">
    <source>
        <dbReference type="ARBA" id="ARBA00022757"/>
    </source>
</evidence>
<dbReference type="SMART" id="SM00020">
    <property type="entry name" value="Tryp_SPc"/>
    <property type="match status" value="1"/>
</dbReference>
<dbReference type="Gene3D" id="2.40.10.10">
    <property type="entry name" value="Trypsin-like serine proteases"/>
    <property type="match status" value="1"/>
</dbReference>
<dbReference type="SUPFAM" id="SSF50494">
    <property type="entry name" value="Trypsin-like serine proteases"/>
    <property type="match status" value="1"/>
</dbReference>
<comment type="similarity">
    <text evidence="10">Belongs to the peptidase S1 family. CLIP subfamily.</text>
</comment>
<dbReference type="Pfam" id="PF00089">
    <property type="entry name" value="Trypsin"/>
    <property type="match status" value="1"/>
</dbReference>
<dbReference type="OrthoDB" id="10059102at2759"/>
<evidence type="ECO:0000256" key="3">
    <source>
        <dbReference type="ARBA" id="ARBA00022670"/>
    </source>
</evidence>
<dbReference type="InterPro" id="IPR018114">
    <property type="entry name" value="TRYPSIN_HIS"/>
</dbReference>
<dbReference type="FunCoup" id="A0A1S4FH94">
    <property type="interactions" value="42"/>
</dbReference>
<dbReference type="InterPro" id="IPR033116">
    <property type="entry name" value="TRYPSIN_SER"/>
</dbReference>
<dbReference type="PRINTS" id="PR00722">
    <property type="entry name" value="CHYMOTRYPSIN"/>
</dbReference>
<dbReference type="PROSITE" id="PS00134">
    <property type="entry name" value="TRYPSIN_HIS"/>
    <property type="match status" value="1"/>
</dbReference>
<dbReference type="InterPro" id="IPR050430">
    <property type="entry name" value="Peptidase_S1"/>
</dbReference>
<evidence type="ECO:0000313" key="15">
    <source>
        <dbReference type="EnsemblMetazoa" id="AAEL007601-PA"/>
    </source>
</evidence>
<evidence type="ECO:0000256" key="11">
    <source>
        <dbReference type="ARBA" id="ARBA00036320"/>
    </source>
</evidence>
<dbReference type="VEuPathDB" id="VectorBase:AAEL007601"/>
<keyword evidence="4" id="KW-0732">Signal</keyword>
<keyword evidence="6" id="KW-0378">Hydrolase</keyword>
<gene>
    <name evidence="15" type="primary">5569396</name>
</gene>
<evidence type="ECO:0000256" key="1">
    <source>
        <dbReference type="ARBA" id="ARBA00004613"/>
    </source>
</evidence>
<dbReference type="GO" id="GO:0005576">
    <property type="term" value="C:extracellular region"/>
    <property type="evidence" value="ECO:0007669"/>
    <property type="project" value="UniProtKB-SubCell"/>
</dbReference>
<evidence type="ECO:0000256" key="10">
    <source>
        <dbReference type="ARBA" id="ARBA00024195"/>
    </source>
</evidence>
<dbReference type="InterPro" id="IPR001314">
    <property type="entry name" value="Peptidase_S1A"/>
</dbReference>
<evidence type="ECO:0000256" key="7">
    <source>
        <dbReference type="ARBA" id="ARBA00022825"/>
    </source>
</evidence>
<evidence type="ECO:0000256" key="9">
    <source>
        <dbReference type="ARBA" id="ARBA00023157"/>
    </source>
</evidence>
<dbReference type="AlphaFoldDB" id="A0A1S4FH94"/>
<dbReference type="InterPro" id="IPR001254">
    <property type="entry name" value="Trypsin_dom"/>
</dbReference>
<dbReference type="InterPro" id="IPR009003">
    <property type="entry name" value="Peptidase_S1_PA"/>
</dbReference>
<dbReference type="PROSITE" id="PS50240">
    <property type="entry name" value="TRYPSIN_DOM"/>
    <property type="match status" value="1"/>
</dbReference>
<keyword evidence="2" id="KW-0964">Secreted</keyword>
<dbReference type="Proteomes" id="UP000008820">
    <property type="component" value="Chromosome 3"/>
</dbReference>
<dbReference type="PROSITE" id="PS00135">
    <property type="entry name" value="TRYPSIN_SER"/>
    <property type="match status" value="1"/>
</dbReference>
<reference evidence="15" key="2">
    <citation type="submission" date="2021-02" db="UniProtKB">
        <authorList>
            <consortium name="EnsemblMetazoa"/>
        </authorList>
    </citation>
    <scope>IDENTIFICATION</scope>
    <source>
        <strain evidence="15">LVP_AGWG</strain>
    </source>
</reference>
<keyword evidence="3" id="KW-0645">Protease</keyword>
<keyword evidence="9" id="KW-1015">Disulfide bond</keyword>
<comment type="catalytic activity">
    <reaction evidence="11">
        <text>Preferential cleavage: Arg-|-Xaa, Lys-|-Xaa.</text>
        <dbReference type="EC" id="3.4.21.4"/>
    </reaction>
</comment>
<dbReference type="InParanoid" id="A0A1S4FH94"/>
<dbReference type="InterPro" id="IPR043504">
    <property type="entry name" value="Peptidase_S1_PA_chymotrypsin"/>
</dbReference>
<keyword evidence="5" id="KW-0222">Digestion</keyword>
<protein>
    <recommendedName>
        <fullName evidence="12">trypsin</fullName>
        <ecNumber evidence="12">3.4.21.4</ecNumber>
    </recommendedName>
</protein>
<sequence length="283" mass="30463">MHSSTLFFTSLTQSIMASLFTVLAVASVLATTSQALPSRPHHLRSWSNPFLRSAGRIVGGYEVDIADVPFQISLQQDFGHFCGGSIISSKWVLTAAHCASSSEDPQMNIRVGSTKHTQGGQLVAVKRVVQHPEFDFSTIDYDFALLELDEELQLDDEFYAVELPEQDEPVEDGSCLQVSGWGNTQSAAETGVELRAAYVPSVNQEKCIQAYSSFGLVTPRMLCAGFDKGGKDACQGDSGGPLVEGSKLVGVVSWGKGCALEGYPGVYSRVAAVREWIKETSGV</sequence>
<comment type="function">
    <text evidence="13">Major function may be to aid in digestion of the blood meal.</text>
</comment>
<dbReference type="PANTHER" id="PTHR24276:SF97">
    <property type="entry name" value="GH13245P2-RELATED"/>
    <property type="match status" value="1"/>
</dbReference>
<keyword evidence="16" id="KW-1185">Reference proteome</keyword>